<keyword evidence="4" id="KW-1003">Cell membrane</keyword>
<feature type="transmembrane region" description="Helical" evidence="8">
    <location>
        <begin position="161"/>
        <end position="185"/>
    </location>
</feature>
<accession>A0A024HN13</accession>
<dbReference type="Pfam" id="PF01032">
    <property type="entry name" value="FecCD"/>
    <property type="match status" value="1"/>
</dbReference>
<evidence type="ECO:0000313" key="9">
    <source>
        <dbReference type="EMBL" id="CDF86251.1"/>
    </source>
</evidence>
<feature type="transmembrane region" description="Helical" evidence="8">
    <location>
        <begin position="205"/>
        <end position="223"/>
    </location>
</feature>
<dbReference type="InterPro" id="IPR000522">
    <property type="entry name" value="ABC_transptr_permease_BtuC"/>
</dbReference>
<evidence type="ECO:0000256" key="8">
    <source>
        <dbReference type="SAM" id="Phobius"/>
    </source>
</evidence>
<dbReference type="STRING" id="1301098.PKB_4936"/>
<evidence type="ECO:0000256" key="1">
    <source>
        <dbReference type="ARBA" id="ARBA00004651"/>
    </source>
</evidence>
<evidence type="ECO:0000256" key="5">
    <source>
        <dbReference type="ARBA" id="ARBA00022692"/>
    </source>
</evidence>
<dbReference type="GO" id="GO:0005886">
    <property type="term" value="C:plasma membrane"/>
    <property type="evidence" value="ECO:0007669"/>
    <property type="project" value="UniProtKB-SubCell"/>
</dbReference>
<organism evidence="9 10">
    <name type="scientific">Pseudomonas knackmussii (strain DSM 6978 / CCUG 54928 / LMG 23759 / B13)</name>
    <dbReference type="NCBI Taxonomy" id="1301098"/>
    <lineage>
        <taxon>Bacteria</taxon>
        <taxon>Pseudomonadati</taxon>
        <taxon>Pseudomonadota</taxon>
        <taxon>Gammaproteobacteria</taxon>
        <taxon>Pseudomonadales</taxon>
        <taxon>Pseudomonadaceae</taxon>
        <taxon>Pseudomonas</taxon>
    </lineage>
</organism>
<dbReference type="Gene3D" id="1.10.3470.10">
    <property type="entry name" value="ABC transporter involved in vitamin B12 uptake, BtuC"/>
    <property type="match status" value="1"/>
</dbReference>
<keyword evidence="5 8" id="KW-0812">Transmembrane</keyword>
<feature type="transmembrane region" description="Helical" evidence="8">
    <location>
        <begin position="99"/>
        <end position="122"/>
    </location>
</feature>
<dbReference type="GO" id="GO:0022857">
    <property type="term" value="F:transmembrane transporter activity"/>
    <property type="evidence" value="ECO:0007669"/>
    <property type="project" value="InterPro"/>
</dbReference>
<keyword evidence="10" id="KW-1185">Reference proteome</keyword>
<feature type="transmembrane region" description="Helical" evidence="8">
    <location>
        <begin position="70"/>
        <end position="87"/>
    </location>
</feature>
<dbReference type="PANTHER" id="PTHR30472">
    <property type="entry name" value="FERRIC ENTEROBACTIN TRANSPORT SYSTEM PERMEASE PROTEIN"/>
    <property type="match status" value="1"/>
</dbReference>
<dbReference type="FunFam" id="1.10.3470.10:FF:000001">
    <property type="entry name" value="Vitamin B12 ABC transporter permease BtuC"/>
    <property type="match status" value="1"/>
</dbReference>
<evidence type="ECO:0000256" key="4">
    <source>
        <dbReference type="ARBA" id="ARBA00022475"/>
    </source>
</evidence>
<dbReference type="eggNOG" id="COG0609">
    <property type="taxonomic scope" value="Bacteria"/>
</dbReference>
<dbReference type="InterPro" id="IPR037294">
    <property type="entry name" value="ABC_BtuC-like"/>
</dbReference>
<feature type="transmembrane region" description="Helical" evidence="8">
    <location>
        <begin position="254"/>
        <end position="279"/>
    </location>
</feature>
<proteinExistence type="inferred from homology"/>
<reference evidence="9 10" key="1">
    <citation type="submission" date="2013-03" db="EMBL/GenBank/DDBJ databases">
        <authorList>
            <person name="Linke B."/>
        </authorList>
    </citation>
    <scope>NUCLEOTIDE SEQUENCE [LARGE SCALE GENOMIC DNA]</scope>
    <source>
        <strain evidence="9 10">B13</strain>
    </source>
</reference>
<reference evidence="9 10" key="2">
    <citation type="submission" date="2014-05" db="EMBL/GenBank/DDBJ databases">
        <title>Genome sequence of the 3-chlorobenzoate degrading bacterium Pseudomonas knackmussii B13 shows multiple evidence for horizontal gene transfer.</title>
        <authorList>
            <person name="Miyazaki R."/>
            <person name="Bertelli C."/>
            <person name="Falquet L."/>
            <person name="Robinson-Rechavi M."/>
            <person name="Gharib W."/>
            <person name="Roy S."/>
            <person name="Van der Meer J.R."/>
        </authorList>
    </citation>
    <scope>NUCLEOTIDE SEQUENCE [LARGE SCALE GENOMIC DNA]</scope>
    <source>
        <strain evidence="9 10">B13</strain>
    </source>
</reference>
<name>A0A024HN13_PSEKB</name>
<comment type="similarity">
    <text evidence="2">Belongs to the binding-protein-dependent transport system permease family. FecCD subfamily.</text>
</comment>
<evidence type="ECO:0000256" key="2">
    <source>
        <dbReference type="ARBA" id="ARBA00007935"/>
    </source>
</evidence>
<feature type="transmembrane region" description="Helical" evidence="8">
    <location>
        <begin position="128"/>
        <end position="149"/>
    </location>
</feature>
<dbReference type="EMBL" id="HG322950">
    <property type="protein sequence ID" value="CDF86251.1"/>
    <property type="molecule type" value="Genomic_DNA"/>
</dbReference>
<dbReference type="SUPFAM" id="SSF81345">
    <property type="entry name" value="ABC transporter involved in vitamin B12 uptake, BtuC"/>
    <property type="match status" value="1"/>
</dbReference>
<evidence type="ECO:0000256" key="3">
    <source>
        <dbReference type="ARBA" id="ARBA00022448"/>
    </source>
</evidence>
<dbReference type="PANTHER" id="PTHR30472:SF25">
    <property type="entry name" value="ABC TRANSPORTER PERMEASE PROTEIN MJ0876-RELATED"/>
    <property type="match status" value="1"/>
</dbReference>
<dbReference type="CDD" id="cd06550">
    <property type="entry name" value="TM_ABC_iron-siderophores_like"/>
    <property type="match status" value="1"/>
</dbReference>
<dbReference type="HOGENOM" id="CLU_013016_0_3_6"/>
<keyword evidence="3" id="KW-0813">Transport</keyword>
<dbReference type="GO" id="GO:0033214">
    <property type="term" value="P:siderophore-iron import into cell"/>
    <property type="evidence" value="ECO:0007669"/>
    <property type="project" value="TreeGrafter"/>
</dbReference>
<feature type="transmembrane region" description="Helical" evidence="8">
    <location>
        <begin position="324"/>
        <end position="341"/>
    </location>
</feature>
<dbReference type="KEGG" id="pkc:PKB_4936"/>
<keyword evidence="7 8" id="KW-0472">Membrane</keyword>
<sequence>MTRPVPARPLFLGLCAALLLVFWLALALGSVSLPLGDTLRALLHLSGVPVKVEGLEQAELIVGQLRLPRALMGLLVGALLALCGVAMQGLFRNPLADPGLIGVSSGAALGAALAIVFGAAIGGLPAVLAPYLLSLCAFLGGLVVTWLVYRLGRRDGQTSVATMLLAGIALTALASALIGLFSYLADDATLRSLTFWNLGSLNGASYPRLWPLLLVGMLVAAWLPRRVDALNALLLGESEARHLGFDVERLKVELIFCTALGVGAAVAAAGMIGFIGLVVPHLLRLVVGPDHRRLLPASMLGGAILLLLADLLARLALAPAELPIGIVMALIGAPFFLYLLLRSRL</sequence>
<comment type="subcellular location">
    <subcellularLocation>
        <location evidence="1">Cell membrane</location>
        <topology evidence="1">Multi-pass membrane protein</topology>
    </subcellularLocation>
</comment>
<gene>
    <name evidence="9" type="primary">btuC</name>
    <name evidence="9" type="ORF">PKB_4936</name>
</gene>
<dbReference type="AlphaFoldDB" id="A0A024HN13"/>
<protein>
    <submittedName>
        <fullName evidence="9">Vitamin B12 import system permease protein BtuC</fullName>
    </submittedName>
</protein>
<feature type="transmembrane region" description="Helical" evidence="8">
    <location>
        <begin position="299"/>
        <end position="317"/>
    </location>
</feature>
<keyword evidence="6 8" id="KW-1133">Transmembrane helix</keyword>
<evidence type="ECO:0000256" key="7">
    <source>
        <dbReference type="ARBA" id="ARBA00023136"/>
    </source>
</evidence>
<dbReference type="Proteomes" id="UP000025241">
    <property type="component" value="Chromosome I"/>
</dbReference>
<evidence type="ECO:0000256" key="6">
    <source>
        <dbReference type="ARBA" id="ARBA00022989"/>
    </source>
</evidence>
<dbReference type="PATRIC" id="fig|1301098.3.peg.4918"/>
<evidence type="ECO:0000313" key="10">
    <source>
        <dbReference type="Proteomes" id="UP000025241"/>
    </source>
</evidence>